<reference evidence="1 2" key="1">
    <citation type="journal article" date="2012" name="New Phytol.">
        <title>Insight into trade-off between wood decay and parasitism from the genome of a fungal forest pathogen.</title>
        <authorList>
            <person name="Olson A."/>
            <person name="Aerts A."/>
            <person name="Asiegbu F."/>
            <person name="Belbahri L."/>
            <person name="Bouzid O."/>
            <person name="Broberg A."/>
            <person name="Canback B."/>
            <person name="Coutinho P.M."/>
            <person name="Cullen D."/>
            <person name="Dalman K."/>
            <person name="Deflorio G."/>
            <person name="van Diepen L.T."/>
            <person name="Dunand C."/>
            <person name="Duplessis S."/>
            <person name="Durling M."/>
            <person name="Gonthier P."/>
            <person name="Grimwood J."/>
            <person name="Fossdal C.G."/>
            <person name="Hansson D."/>
            <person name="Henrissat B."/>
            <person name="Hietala A."/>
            <person name="Himmelstrand K."/>
            <person name="Hoffmeister D."/>
            <person name="Hogberg N."/>
            <person name="James T.Y."/>
            <person name="Karlsson M."/>
            <person name="Kohler A."/>
            <person name="Kues U."/>
            <person name="Lee Y.H."/>
            <person name="Lin Y.C."/>
            <person name="Lind M."/>
            <person name="Lindquist E."/>
            <person name="Lombard V."/>
            <person name="Lucas S."/>
            <person name="Lunden K."/>
            <person name="Morin E."/>
            <person name="Murat C."/>
            <person name="Park J."/>
            <person name="Raffaello T."/>
            <person name="Rouze P."/>
            <person name="Salamov A."/>
            <person name="Schmutz J."/>
            <person name="Solheim H."/>
            <person name="Stahlberg J."/>
            <person name="Velez H."/>
            <person name="de Vries R.P."/>
            <person name="Wiebenga A."/>
            <person name="Woodward S."/>
            <person name="Yakovlev I."/>
            <person name="Garbelotto M."/>
            <person name="Martin F."/>
            <person name="Grigoriev I.V."/>
            <person name="Stenlid J."/>
        </authorList>
    </citation>
    <scope>NUCLEOTIDE SEQUENCE [LARGE SCALE GENOMIC DNA]</scope>
    <source>
        <strain evidence="1 2">TC 32-1</strain>
    </source>
</reference>
<name>W4KJY3_HETIT</name>
<dbReference type="RefSeq" id="XP_009542211.1">
    <property type="nucleotide sequence ID" value="XM_009543916.1"/>
</dbReference>
<dbReference type="AlphaFoldDB" id="W4KJY3"/>
<dbReference type="HOGENOM" id="CLU_058336_1_1_1"/>
<accession>W4KJY3</accession>
<dbReference type="PANTHER" id="PTHR31223">
    <property type="entry name" value="LOG FAMILY PROTEIN YJL055W"/>
    <property type="match status" value="1"/>
</dbReference>
<protein>
    <recommendedName>
        <fullName evidence="3">Cytokinin riboside 5'-monophosphate phosphoribohydrolase</fullName>
    </recommendedName>
</protein>
<dbReference type="STRING" id="747525.W4KJY3"/>
<evidence type="ECO:0008006" key="3">
    <source>
        <dbReference type="Google" id="ProtNLM"/>
    </source>
</evidence>
<organism evidence="1 2">
    <name type="scientific">Heterobasidion irregulare (strain TC 32-1)</name>
    <dbReference type="NCBI Taxonomy" id="747525"/>
    <lineage>
        <taxon>Eukaryota</taxon>
        <taxon>Fungi</taxon>
        <taxon>Dikarya</taxon>
        <taxon>Basidiomycota</taxon>
        <taxon>Agaricomycotina</taxon>
        <taxon>Agaricomycetes</taxon>
        <taxon>Russulales</taxon>
        <taxon>Bondarzewiaceae</taxon>
        <taxon>Heterobasidion</taxon>
        <taxon>Heterobasidion annosum species complex</taxon>
    </lineage>
</organism>
<dbReference type="NCBIfam" id="TIGR00730">
    <property type="entry name" value="Rossman fold protein, TIGR00730 family"/>
    <property type="match status" value="1"/>
</dbReference>
<evidence type="ECO:0000313" key="2">
    <source>
        <dbReference type="Proteomes" id="UP000030671"/>
    </source>
</evidence>
<dbReference type="Pfam" id="PF03641">
    <property type="entry name" value="Lysine_decarbox"/>
    <property type="match status" value="1"/>
</dbReference>
<sequence>MSSPKPSSRAVAVYCASSTGKDPAYRNAAGSLGNALANAKRPLVYGGGSTGIMGVVSGAVIDGGGEVTGVIPFAMVAAGGEGEKSTRPKVQIHLNEKGREKIVVHSMHDRKVEMATRAGGFVGLPGGFGTFEEIMEVITWTQLGIHNKRLFLLLLPFAHLHPRYIFHTAVVLVNVLGFFDPLRSLIQRAISEGFIRPHNEQLVVFVDGPADLSEHPTFDWGSAALAALDGWTRSGNALFDWKVRENGGKSAGGLEAS</sequence>
<proteinExistence type="predicted"/>
<dbReference type="GeneID" id="20669781"/>
<dbReference type="InterPro" id="IPR031100">
    <property type="entry name" value="LOG_fam"/>
</dbReference>
<dbReference type="OrthoDB" id="414463at2759"/>
<dbReference type="InParanoid" id="W4KJY3"/>
<keyword evidence="2" id="KW-1185">Reference proteome</keyword>
<dbReference type="KEGG" id="hir:HETIRDRAFT_310450"/>
<dbReference type="eggNOG" id="ENOG502QSR9">
    <property type="taxonomic scope" value="Eukaryota"/>
</dbReference>
<dbReference type="GO" id="GO:0016787">
    <property type="term" value="F:hydrolase activity"/>
    <property type="evidence" value="ECO:0007669"/>
    <property type="project" value="InterPro"/>
</dbReference>
<dbReference type="SUPFAM" id="SSF102405">
    <property type="entry name" value="MCP/YpsA-like"/>
    <property type="match status" value="1"/>
</dbReference>
<dbReference type="Proteomes" id="UP000030671">
    <property type="component" value="Unassembled WGS sequence"/>
</dbReference>
<dbReference type="GO" id="GO:0009691">
    <property type="term" value="P:cytokinin biosynthetic process"/>
    <property type="evidence" value="ECO:0007669"/>
    <property type="project" value="InterPro"/>
</dbReference>
<dbReference type="EMBL" id="KI925455">
    <property type="protein sequence ID" value="ETW85346.1"/>
    <property type="molecule type" value="Genomic_DNA"/>
</dbReference>
<dbReference type="InterPro" id="IPR005269">
    <property type="entry name" value="LOG"/>
</dbReference>
<gene>
    <name evidence="1" type="ORF">HETIRDRAFT_310450</name>
</gene>
<dbReference type="Gene3D" id="3.40.50.450">
    <property type="match status" value="1"/>
</dbReference>
<evidence type="ECO:0000313" key="1">
    <source>
        <dbReference type="EMBL" id="ETW85346.1"/>
    </source>
</evidence>